<dbReference type="GO" id="GO:0006906">
    <property type="term" value="P:vesicle fusion"/>
    <property type="evidence" value="ECO:0007669"/>
    <property type="project" value="TreeGrafter"/>
</dbReference>
<keyword evidence="2" id="KW-0812">Transmembrane</keyword>
<dbReference type="Gene3D" id="1.20.5.110">
    <property type="match status" value="1"/>
</dbReference>
<dbReference type="InParanoid" id="Q22BV2"/>
<feature type="domain" description="T-SNARE coiled-coil homology" evidence="3">
    <location>
        <begin position="167"/>
        <end position="229"/>
    </location>
</feature>
<dbReference type="PANTHER" id="PTHR19957">
    <property type="entry name" value="SYNTAXIN"/>
    <property type="match status" value="1"/>
</dbReference>
<dbReference type="PROSITE" id="PS50192">
    <property type="entry name" value="T_SNARE"/>
    <property type="match status" value="1"/>
</dbReference>
<dbReference type="GO" id="GO:0005484">
    <property type="term" value="F:SNAP receptor activity"/>
    <property type="evidence" value="ECO:0007669"/>
    <property type="project" value="TreeGrafter"/>
</dbReference>
<dbReference type="SUPFAM" id="SSF47661">
    <property type="entry name" value="t-snare proteins"/>
    <property type="match status" value="1"/>
</dbReference>
<dbReference type="GO" id="GO:0012505">
    <property type="term" value="C:endomembrane system"/>
    <property type="evidence" value="ECO:0007669"/>
    <property type="project" value="TreeGrafter"/>
</dbReference>
<dbReference type="PANTHER" id="PTHR19957:SF38">
    <property type="entry name" value="LD27581P"/>
    <property type="match status" value="1"/>
</dbReference>
<dbReference type="AlphaFoldDB" id="Q22BV2"/>
<dbReference type="InterPro" id="IPR010989">
    <property type="entry name" value="SNARE"/>
</dbReference>
<protein>
    <submittedName>
        <fullName evidence="4">SNARE domain protein</fullName>
    </submittedName>
</protein>
<evidence type="ECO:0000313" key="5">
    <source>
        <dbReference type="Proteomes" id="UP000009168"/>
    </source>
</evidence>
<name>Q22BV2_TETTS</name>
<evidence type="ECO:0000256" key="1">
    <source>
        <dbReference type="ARBA" id="ARBA00009063"/>
    </source>
</evidence>
<comment type="similarity">
    <text evidence="1">Belongs to the syntaxin family.</text>
</comment>
<evidence type="ECO:0000259" key="3">
    <source>
        <dbReference type="PROSITE" id="PS50192"/>
    </source>
</evidence>
<dbReference type="GO" id="GO:0031201">
    <property type="term" value="C:SNARE complex"/>
    <property type="evidence" value="ECO:0007669"/>
    <property type="project" value="TreeGrafter"/>
</dbReference>
<dbReference type="GO" id="GO:0048278">
    <property type="term" value="P:vesicle docking"/>
    <property type="evidence" value="ECO:0007669"/>
    <property type="project" value="TreeGrafter"/>
</dbReference>
<reference evidence="5" key="1">
    <citation type="journal article" date="2006" name="PLoS Biol.">
        <title>Macronuclear genome sequence of the ciliate Tetrahymena thermophila, a model eukaryote.</title>
        <authorList>
            <person name="Eisen J.A."/>
            <person name="Coyne R.S."/>
            <person name="Wu M."/>
            <person name="Wu D."/>
            <person name="Thiagarajan M."/>
            <person name="Wortman J.R."/>
            <person name="Badger J.H."/>
            <person name="Ren Q."/>
            <person name="Amedeo P."/>
            <person name="Jones K.M."/>
            <person name="Tallon L.J."/>
            <person name="Delcher A.L."/>
            <person name="Salzberg S.L."/>
            <person name="Silva J.C."/>
            <person name="Haas B.J."/>
            <person name="Majoros W.H."/>
            <person name="Farzad M."/>
            <person name="Carlton J.M."/>
            <person name="Smith R.K. Jr."/>
            <person name="Garg J."/>
            <person name="Pearlman R.E."/>
            <person name="Karrer K.M."/>
            <person name="Sun L."/>
            <person name="Manning G."/>
            <person name="Elde N.C."/>
            <person name="Turkewitz A.P."/>
            <person name="Asai D.J."/>
            <person name="Wilkes D.E."/>
            <person name="Wang Y."/>
            <person name="Cai H."/>
            <person name="Collins K."/>
            <person name="Stewart B.A."/>
            <person name="Lee S.R."/>
            <person name="Wilamowska K."/>
            <person name="Weinberg Z."/>
            <person name="Ruzzo W.L."/>
            <person name="Wloga D."/>
            <person name="Gaertig J."/>
            <person name="Frankel J."/>
            <person name="Tsao C.-C."/>
            <person name="Gorovsky M.A."/>
            <person name="Keeling P.J."/>
            <person name="Waller R.F."/>
            <person name="Patron N.J."/>
            <person name="Cherry J.M."/>
            <person name="Stover N.A."/>
            <person name="Krieger C.J."/>
            <person name="del Toro C."/>
            <person name="Ryder H.F."/>
            <person name="Williamson S.C."/>
            <person name="Barbeau R.A."/>
            <person name="Hamilton E.P."/>
            <person name="Orias E."/>
        </authorList>
    </citation>
    <scope>NUCLEOTIDE SEQUENCE [LARGE SCALE GENOMIC DNA]</scope>
    <source>
        <strain evidence="5">SB210</strain>
    </source>
</reference>
<dbReference type="Proteomes" id="UP000009168">
    <property type="component" value="Unassembled WGS sequence"/>
</dbReference>
<dbReference type="EMBL" id="GG662531">
    <property type="protein sequence ID" value="EAR82748.2"/>
    <property type="molecule type" value="Genomic_DNA"/>
</dbReference>
<gene>
    <name evidence="4" type="ORF">TTHERM_01084150</name>
</gene>
<dbReference type="STRING" id="312017.Q22BV2"/>
<organism evidence="4 5">
    <name type="scientific">Tetrahymena thermophila (strain SB210)</name>
    <dbReference type="NCBI Taxonomy" id="312017"/>
    <lineage>
        <taxon>Eukaryota</taxon>
        <taxon>Sar</taxon>
        <taxon>Alveolata</taxon>
        <taxon>Ciliophora</taxon>
        <taxon>Intramacronucleata</taxon>
        <taxon>Oligohymenophorea</taxon>
        <taxon>Hymenostomatida</taxon>
        <taxon>Tetrahymenina</taxon>
        <taxon>Tetrahymenidae</taxon>
        <taxon>Tetrahymena</taxon>
    </lineage>
</organism>
<sequence length="262" mass="30516">MSEINQQQKLISEFNNCIAIMKQNLNQTNYKLQSAQITKSQQRGVELLEQIQNRFRTIKFPIQDRSKAEKLKKDFEGSAIDFQKQCQVFLDFKKLEYDQRRETIQNSLNQSSINPSVNGNLESYYEENTIDDIEKNNKQTSNQNLEMQQRQKQPTQEEVHPDLEFQYKMMKEKNEGIKQVQKDIIQVDQIMKDIKQLVVEQGDQICEIGENVQATKQNVIKANKELTEAKALNEVNKKRKCLLLLLLVVIIAIIVIPIAVLS</sequence>
<feature type="transmembrane region" description="Helical" evidence="2">
    <location>
        <begin position="241"/>
        <end position="261"/>
    </location>
</feature>
<keyword evidence="2" id="KW-1133">Transmembrane helix</keyword>
<dbReference type="KEGG" id="tet:TTHERM_01084150"/>
<dbReference type="GeneID" id="7842192"/>
<proteinExistence type="inferred from homology"/>
<dbReference type="RefSeq" id="XP_001030411.2">
    <property type="nucleotide sequence ID" value="XM_001030411.2"/>
</dbReference>
<dbReference type="SMART" id="SM00397">
    <property type="entry name" value="t_SNARE"/>
    <property type="match status" value="1"/>
</dbReference>
<evidence type="ECO:0000313" key="4">
    <source>
        <dbReference type="EMBL" id="EAR82748.2"/>
    </source>
</evidence>
<dbReference type="GO" id="GO:0006886">
    <property type="term" value="P:intracellular protein transport"/>
    <property type="evidence" value="ECO:0007669"/>
    <property type="project" value="TreeGrafter"/>
</dbReference>
<dbReference type="InterPro" id="IPR000727">
    <property type="entry name" value="T_SNARE_dom"/>
</dbReference>
<keyword evidence="2" id="KW-0472">Membrane</keyword>
<dbReference type="SUPFAM" id="SSF58038">
    <property type="entry name" value="SNARE fusion complex"/>
    <property type="match status" value="1"/>
</dbReference>
<dbReference type="HOGENOM" id="CLU_1317767_0_0_1"/>
<accession>Q22BV2</accession>
<keyword evidence="5" id="KW-1185">Reference proteome</keyword>
<dbReference type="GO" id="GO:0000149">
    <property type="term" value="F:SNARE binding"/>
    <property type="evidence" value="ECO:0007669"/>
    <property type="project" value="TreeGrafter"/>
</dbReference>
<evidence type="ECO:0000256" key="2">
    <source>
        <dbReference type="SAM" id="Phobius"/>
    </source>
</evidence>
<dbReference type="InterPro" id="IPR045242">
    <property type="entry name" value="Syntaxin"/>
</dbReference>